<feature type="region of interest" description="Disordered" evidence="1">
    <location>
        <begin position="18"/>
        <end position="42"/>
    </location>
</feature>
<dbReference type="EMBL" id="JAIWYP010000004">
    <property type="protein sequence ID" value="KAH3834705.1"/>
    <property type="molecule type" value="Genomic_DNA"/>
</dbReference>
<reference evidence="2" key="1">
    <citation type="journal article" date="2019" name="bioRxiv">
        <title>The Genome of the Zebra Mussel, Dreissena polymorpha: A Resource for Invasive Species Research.</title>
        <authorList>
            <person name="McCartney M.A."/>
            <person name="Auch B."/>
            <person name="Kono T."/>
            <person name="Mallez S."/>
            <person name="Zhang Y."/>
            <person name="Obille A."/>
            <person name="Becker A."/>
            <person name="Abrahante J.E."/>
            <person name="Garbe J."/>
            <person name="Badalamenti J.P."/>
            <person name="Herman A."/>
            <person name="Mangelson H."/>
            <person name="Liachko I."/>
            <person name="Sullivan S."/>
            <person name="Sone E.D."/>
            <person name="Koren S."/>
            <person name="Silverstein K.A.T."/>
            <person name="Beckman K.B."/>
            <person name="Gohl D.M."/>
        </authorList>
    </citation>
    <scope>NUCLEOTIDE SEQUENCE</scope>
    <source>
        <strain evidence="2">Duluth1</strain>
        <tissue evidence="2">Whole animal</tissue>
    </source>
</reference>
<dbReference type="AlphaFoldDB" id="A0A9D4QLL5"/>
<evidence type="ECO:0000256" key="1">
    <source>
        <dbReference type="SAM" id="MobiDB-lite"/>
    </source>
</evidence>
<dbReference type="Proteomes" id="UP000828390">
    <property type="component" value="Unassembled WGS sequence"/>
</dbReference>
<reference evidence="2" key="2">
    <citation type="submission" date="2020-11" db="EMBL/GenBank/DDBJ databases">
        <authorList>
            <person name="McCartney M.A."/>
            <person name="Auch B."/>
            <person name="Kono T."/>
            <person name="Mallez S."/>
            <person name="Becker A."/>
            <person name="Gohl D.M."/>
            <person name="Silverstein K.A.T."/>
            <person name="Koren S."/>
            <person name="Bechman K.B."/>
            <person name="Herman A."/>
            <person name="Abrahante J.E."/>
            <person name="Garbe J."/>
        </authorList>
    </citation>
    <scope>NUCLEOTIDE SEQUENCE</scope>
    <source>
        <strain evidence="2">Duluth1</strain>
        <tissue evidence="2">Whole animal</tissue>
    </source>
</reference>
<organism evidence="2 3">
    <name type="scientific">Dreissena polymorpha</name>
    <name type="common">Zebra mussel</name>
    <name type="synonym">Mytilus polymorpha</name>
    <dbReference type="NCBI Taxonomy" id="45954"/>
    <lineage>
        <taxon>Eukaryota</taxon>
        <taxon>Metazoa</taxon>
        <taxon>Spiralia</taxon>
        <taxon>Lophotrochozoa</taxon>
        <taxon>Mollusca</taxon>
        <taxon>Bivalvia</taxon>
        <taxon>Autobranchia</taxon>
        <taxon>Heteroconchia</taxon>
        <taxon>Euheterodonta</taxon>
        <taxon>Imparidentia</taxon>
        <taxon>Neoheterodontei</taxon>
        <taxon>Myida</taxon>
        <taxon>Dreissenoidea</taxon>
        <taxon>Dreissenidae</taxon>
        <taxon>Dreissena</taxon>
    </lineage>
</organism>
<accession>A0A9D4QLL5</accession>
<sequence>MRDDDTEILFQSGLVCASESNSSTGRDVHSFKNCPSSSSSDGLDVDFPVACSGKQSCTESRTW</sequence>
<proteinExistence type="predicted"/>
<evidence type="ECO:0000313" key="3">
    <source>
        <dbReference type="Proteomes" id="UP000828390"/>
    </source>
</evidence>
<name>A0A9D4QLL5_DREPO</name>
<protein>
    <submittedName>
        <fullName evidence="2">Uncharacterized protein</fullName>
    </submittedName>
</protein>
<evidence type="ECO:0000313" key="2">
    <source>
        <dbReference type="EMBL" id="KAH3834705.1"/>
    </source>
</evidence>
<keyword evidence="3" id="KW-1185">Reference proteome</keyword>
<gene>
    <name evidence="2" type="ORF">DPMN_108040</name>
</gene>
<comment type="caution">
    <text evidence="2">The sequence shown here is derived from an EMBL/GenBank/DDBJ whole genome shotgun (WGS) entry which is preliminary data.</text>
</comment>